<evidence type="ECO:0000313" key="1">
    <source>
        <dbReference type="EMBL" id="RAK27440.1"/>
    </source>
</evidence>
<organism evidence="1 2">
    <name type="scientific">Actinoplanes lutulentus</name>
    <dbReference type="NCBI Taxonomy" id="1287878"/>
    <lineage>
        <taxon>Bacteria</taxon>
        <taxon>Bacillati</taxon>
        <taxon>Actinomycetota</taxon>
        <taxon>Actinomycetes</taxon>
        <taxon>Micromonosporales</taxon>
        <taxon>Micromonosporaceae</taxon>
        <taxon>Actinoplanes</taxon>
    </lineage>
</organism>
<evidence type="ECO:0000313" key="2">
    <source>
        <dbReference type="Proteomes" id="UP000249341"/>
    </source>
</evidence>
<comment type="caution">
    <text evidence="1">The sequence shown here is derived from an EMBL/GenBank/DDBJ whole genome shotgun (WGS) entry which is preliminary data.</text>
</comment>
<dbReference type="OrthoDB" id="3170288at2"/>
<reference evidence="1 2" key="1">
    <citation type="submission" date="2018-06" db="EMBL/GenBank/DDBJ databases">
        <title>Genomic Encyclopedia of Type Strains, Phase III (KMG-III): the genomes of soil and plant-associated and newly described type strains.</title>
        <authorList>
            <person name="Whitman W."/>
        </authorList>
    </citation>
    <scope>NUCLEOTIDE SEQUENCE [LARGE SCALE GENOMIC DNA]</scope>
    <source>
        <strain evidence="1 2">CGMCC 4.7090</strain>
    </source>
</reference>
<name>A0A327YZZ9_9ACTN</name>
<proteinExistence type="predicted"/>
<dbReference type="AlphaFoldDB" id="A0A327YZZ9"/>
<dbReference type="Proteomes" id="UP000249341">
    <property type="component" value="Unassembled WGS sequence"/>
</dbReference>
<keyword evidence="2" id="KW-1185">Reference proteome</keyword>
<protein>
    <submittedName>
        <fullName evidence="1">Uncharacterized protein</fullName>
    </submittedName>
</protein>
<dbReference type="EMBL" id="QLMJ01000023">
    <property type="protein sequence ID" value="RAK27440.1"/>
    <property type="molecule type" value="Genomic_DNA"/>
</dbReference>
<sequence length="60" mass="7124">MSGDGWERVASGRTRDEMIREFEAWVERVGFTPPDEDIRLNRGRHADGGDYWEIIYIRPR</sequence>
<gene>
    <name evidence="1" type="ORF">B0I29_12374</name>
</gene>
<dbReference type="RefSeq" id="WP_111653972.1">
    <property type="nucleotide sequence ID" value="NZ_JACHWI010000003.1"/>
</dbReference>
<accession>A0A327YZZ9</accession>